<dbReference type="KEGG" id="fmr:Fuma_05852"/>
<dbReference type="OrthoDB" id="251341at2"/>
<dbReference type="Proteomes" id="UP000187735">
    <property type="component" value="Chromosome"/>
</dbReference>
<sequence length="581" mass="64652">MKYALWITGFLACLAVVFPEFVVLGYFFLIVPGVILTIAPTVFVYLAGTAAVRRVLPIASPLKATAVSFCLVLALGWIVMQPFRSSALKTYAKECQPDIVADLPIELRGHVRIEATDSRKAPDCDYLCLSVLDSARVESVTIVTAGRRSRPQQQQSAAYTLESAEANPTPGLFPSEPGQIVREFRPLTQTFGGSKLLTSIKAVEADWAVRLADRSRLRKIDPVAADAADWVIRIDRRSSDSHSTIRRVTICDSAGQVRFRKSYIERRVPAAMFFVGFKANFGGGTLSGASFSVGRQRWHAGERSLHLQSELLSAIRFRVPECDPRSITRLRGLAVQALNDPEASEVQLDLARRYLGLFYFDATEQDHELIAEIVSDPRVRNIDDQLMNVFSKKKTPTAMRNAYAERITMDHTSAELRRWLAESMAGLPVDTFAIPTAAHYRIWNSPELYRDAGAFLCRTADLGATQALPVLRAALDAAITIPTWSERRPLIEGIREAFVQLGPSAFSEASRVSELFLLRPSPLMNNARQADQWRFALARMGVDVSDLPFFPNQSTSAAQRISQKVAQKLRRYEQDLVAKSE</sequence>
<dbReference type="AlphaFoldDB" id="A0A1P8WQ70"/>
<gene>
    <name evidence="3" type="ORF">Fuma_05852</name>
</gene>
<keyword evidence="2" id="KW-1133">Transmembrane helix</keyword>
<evidence type="ECO:0000256" key="1">
    <source>
        <dbReference type="SAM" id="MobiDB-lite"/>
    </source>
</evidence>
<keyword evidence="4" id="KW-1185">Reference proteome</keyword>
<dbReference type="RefSeq" id="WP_077028630.1">
    <property type="nucleotide sequence ID" value="NZ_CP017641.1"/>
</dbReference>
<evidence type="ECO:0000313" key="4">
    <source>
        <dbReference type="Proteomes" id="UP000187735"/>
    </source>
</evidence>
<dbReference type="EMBL" id="CP017641">
    <property type="protein sequence ID" value="APZ96184.1"/>
    <property type="molecule type" value="Genomic_DNA"/>
</dbReference>
<organism evidence="3 4">
    <name type="scientific">Fuerstiella marisgermanici</name>
    <dbReference type="NCBI Taxonomy" id="1891926"/>
    <lineage>
        <taxon>Bacteria</taxon>
        <taxon>Pseudomonadati</taxon>
        <taxon>Planctomycetota</taxon>
        <taxon>Planctomycetia</taxon>
        <taxon>Planctomycetales</taxon>
        <taxon>Planctomycetaceae</taxon>
        <taxon>Fuerstiella</taxon>
    </lineage>
</organism>
<dbReference type="STRING" id="1891926.Fuma_05852"/>
<accession>A0A1P8WQ70</accession>
<feature type="region of interest" description="Disordered" evidence="1">
    <location>
        <begin position="149"/>
        <end position="175"/>
    </location>
</feature>
<proteinExistence type="predicted"/>
<evidence type="ECO:0000256" key="2">
    <source>
        <dbReference type="SAM" id="Phobius"/>
    </source>
</evidence>
<reference evidence="3 4" key="1">
    <citation type="journal article" date="2016" name="Front. Microbiol.">
        <title>Fuerstia marisgermanicae gen. nov., sp. nov., an Unusual Member of the Phylum Planctomycetes from the German Wadden Sea.</title>
        <authorList>
            <person name="Kohn T."/>
            <person name="Heuer A."/>
            <person name="Jogler M."/>
            <person name="Vollmers J."/>
            <person name="Boedeker C."/>
            <person name="Bunk B."/>
            <person name="Rast P."/>
            <person name="Borchert D."/>
            <person name="Glockner I."/>
            <person name="Freese H.M."/>
            <person name="Klenk H.P."/>
            <person name="Overmann J."/>
            <person name="Kaster A.K."/>
            <person name="Rohde M."/>
            <person name="Wiegand S."/>
            <person name="Jogler C."/>
        </authorList>
    </citation>
    <scope>NUCLEOTIDE SEQUENCE [LARGE SCALE GENOMIC DNA]</scope>
    <source>
        <strain evidence="3 4">NH11</strain>
    </source>
</reference>
<feature type="transmembrane region" description="Helical" evidence="2">
    <location>
        <begin position="64"/>
        <end position="83"/>
    </location>
</feature>
<feature type="transmembrane region" description="Helical" evidence="2">
    <location>
        <begin position="29"/>
        <end position="52"/>
    </location>
</feature>
<protein>
    <submittedName>
        <fullName evidence="3">Uncharacterized protein</fullName>
    </submittedName>
</protein>
<keyword evidence="2" id="KW-0472">Membrane</keyword>
<keyword evidence="2" id="KW-0812">Transmembrane</keyword>
<name>A0A1P8WQ70_9PLAN</name>
<evidence type="ECO:0000313" key="3">
    <source>
        <dbReference type="EMBL" id="APZ96184.1"/>
    </source>
</evidence>